<proteinExistence type="predicted"/>
<dbReference type="AlphaFoldDB" id="A0A7S1FZX0"/>
<organism evidence="1">
    <name type="scientific">Corethron hystrix</name>
    <dbReference type="NCBI Taxonomy" id="216773"/>
    <lineage>
        <taxon>Eukaryota</taxon>
        <taxon>Sar</taxon>
        <taxon>Stramenopiles</taxon>
        <taxon>Ochrophyta</taxon>
        <taxon>Bacillariophyta</taxon>
        <taxon>Coscinodiscophyceae</taxon>
        <taxon>Corethrophycidae</taxon>
        <taxon>Corethrales</taxon>
        <taxon>Corethraceae</taxon>
        <taxon>Corethron</taxon>
    </lineage>
</organism>
<dbReference type="EMBL" id="HBFR01037310">
    <property type="protein sequence ID" value="CAD8899963.1"/>
    <property type="molecule type" value="Transcribed_RNA"/>
</dbReference>
<accession>A0A7S1FZX0</accession>
<gene>
    <name evidence="1" type="ORF">CHYS00102_LOCUS27180</name>
</gene>
<evidence type="ECO:0000313" key="1">
    <source>
        <dbReference type="EMBL" id="CAD8899963.1"/>
    </source>
</evidence>
<sequence length="170" mass="20601">MIRQWHSIGQAWDLMEAREKEDKIRWWEEKRGIRKAQMISRFSSPVYERVGFFRSDVLYRTSINISDGNAVVPLWNNNDQYLTDRMFYGLRHYASRWQGNTRFNFVPTYVKTHFGQKHKLHSERFLYFLMRGIPLTFDGNICFVRVRSGGRVKKQDCKMQIMTEKLFENW</sequence>
<protein>
    <submittedName>
        <fullName evidence="1">Uncharacterized protein</fullName>
    </submittedName>
</protein>
<reference evidence="1" key="1">
    <citation type="submission" date="2021-01" db="EMBL/GenBank/DDBJ databases">
        <authorList>
            <person name="Corre E."/>
            <person name="Pelletier E."/>
            <person name="Niang G."/>
            <person name="Scheremetjew M."/>
            <person name="Finn R."/>
            <person name="Kale V."/>
            <person name="Holt S."/>
            <person name="Cochrane G."/>
            <person name="Meng A."/>
            <person name="Brown T."/>
            <person name="Cohen L."/>
        </authorList>
    </citation>
    <scope>NUCLEOTIDE SEQUENCE</scope>
    <source>
        <strain evidence="1">308</strain>
    </source>
</reference>
<name>A0A7S1FZX0_9STRA</name>